<feature type="transmembrane region" description="Helical" evidence="10">
    <location>
        <begin position="118"/>
        <end position="139"/>
    </location>
</feature>
<evidence type="ECO:0000256" key="4">
    <source>
        <dbReference type="ARBA" id="ARBA00022475"/>
    </source>
</evidence>
<dbReference type="InterPro" id="IPR006303">
    <property type="entry name" value="FliR"/>
</dbReference>
<proteinExistence type="inferred from homology"/>
<evidence type="ECO:0000256" key="5">
    <source>
        <dbReference type="ARBA" id="ARBA00022692"/>
    </source>
</evidence>
<evidence type="ECO:0000313" key="12">
    <source>
        <dbReference type="Proteomes" id="UP001465153"/>
    </source>
</evidence>
<keyword evidence="5 10" id="KW-0812">Transmembrane</keyword>
<dbReference type="Pfam" id="PF01311">
    <property type="entry name" value="Bac_export_1"/>
    <property type="match status" value="1"/>
</dbReference>
<gene>
    <name evidence="11" type="primary">fliR</name>
    <name evidence="11" type="ORF">NBRC116591_23860</name>
</gene>
<evidence type="ECO:0000256" key="1">
    <source>
        <dbReference type="ARBA" id="ARBA00002578"/>
    </source>
</evidence>
<sequence>MDLYESQISDYLREYLWPLVRISSFLLASPIYGARTLPPRYRIALALPLAVIVMPSLDVPDIELVSIQGFVVTLQQILIGVMLGFVFQLFLQLFVVAGQTIAMNMGLGFASLNDPANGVVVTVLSQFYLTLATMLFLSINGHLIILELLVQSFQFMPIGEFINAEFKFYELAKLGGWMIAGALVLALPVVTAILIVNIAFGVMSRSAPQMNIFAVGFPITLLFGLFIIWVGLTNFYPQMSTYFSDVLAFIRETLF</sequence>
<name>A0ABQ0AA98_9GAMM</name>
<evidence type="ECO:0000256" key="10">
    <source>
        <dbReference type="RuleBase" id="RU362071"/>
    </source>
</evidence>
<evidence type="ECO:0000256" key="8">
    <source>
        <dbReference type="ARBA" id="ARBA00023143"/>
    </source>
</evidence>
<keyword evidence="6 10" id="KW-1133">Transmembrane helix</keyword>
<organism evidence="11 12">
    <name type="scientific">Sessilibacter corallicola</name>
    <dbReference type="NCBI Taxonomy" id="2904075"/>
    <lineage>
        <taxon>Bacteria</taxon>
        <taxon>Pseudomonadati</taxon>
        <taxon>Pseudomonadota</taxon>
        <taxon>Gammaproteobacteria</taxon>
        <taxon>Cellvibrionales</taxon>
        <taxon>Cellvibrionaceae</taxon>
        <taxon>Sessilibacter</taxon>
    </lineage>
</organism>
<keyword evidence="7 10" id="KW-0472">Membrane</keyword>
<accession>A0ABQ0AA98</accession>
<evidence type="ECO:0000256" key="7">
    <source>
        <dbReference type="ARBA" id="ARBA00023136"/>
    </source>
</evidence>
<keyword evidence="11" id="KW-0969">Cilium</keyword>
<keyword evidence="11" id="KW-0282">Flagellum</keyword>
<evidence type="ECO:0000256" key="6">
    <source>
        <dbReference type="ARBA" id="ARBA00022989"/>
    </source>
</evidence>
<keyword evidence="12" id="KW-1185">Reference proteome</keyword>
<comment type="function">
    <text evidence="1 10">Role in flagellar biosynthesis.</text>
</comment>
<protein>
    <recommendedName>
        <fullName evidence="3 9">Flagellar biosynthetic protein FliR</fullName>
    </recommendedName>
</protein>
<feature type="transmembrane region" description="Helical" evidence="10">
    <location>
        <begin position="177"/>
        <end position="200"/>
    </location>
</feature>
<evidence type="ECO:0000256" key="2">
    <source>
        <dbReference type="ARBA" id="ARBA00009772"/>
    </source>
</evidence>
<comment type="subcellular location">
    <subcellularLocation>
        <location evidence="10">Cell membrane</location>
        <topology evidence="10">Multi-pass membrane protein</topology>
    </subcellularLocation>
    <subcellularLocation>
        <location evidence="10">Bacterial flagellum basal body</location>
    </subcellularLocation>
</comment>
<feature type="transmembrane region" description="Helical" evidence="10">
    <location>
        <begin position="41"/>
        <end position="57"/>
    </location>
</feature>
<evidence type="ECO:0000313" key="11">
    <source>
        <dbReference type="EMBL" id="GAA6168575.1"/>
    </source>
</evidence>
<dbReference type="InterPro" id="IPR002010">
    <property type="entry name" value="T3SS_IM_R"/>
</dbReference>
<dbReference type="PRINTS" id="PR00953">
    <property type="entry name" value="TYPE3IMRPROT"/>
</dbReference>
<dbReference type="EMBL" id="BAABWN010000007">
    <property type="protein sequence ID" value="GAA6168575.1"/>
    <property type="molecule type" value="Genomic_DNA"/>
</dbReference>
<dbReference type="Proteomes" id="UP001465153">
    <property type="component" value="Unassembled WGS sequence"/>
</dbReference>
<feature type="transmembrane region" description="Helical" evidence="10">
    <location>
        <begin position="77"/>
        <end position="97"/>
    </location>
</feature>
<keyword evidence="4 10" id="KW-1003">Cell membrane</keyword>
<keyword evidence="8 10" id="KW-0975">Bacterial flagellum</keyword>
<keyword evidence="11" id="KW-0966">Cell projection</keyword>
<dbReference type="RefSeq" id="WP_353303298.1">
    <property type="nucleotide sequence ID" value="NZ_BAABWN010000007.1"/>
</dbReference>
<comment type="caution">
    <text evidence="11">The sequence shown here is derived from an EMBL/GenBank/DDBJ whole genome shotgun (WGS) entry which is preliminary data.</text>
</comment>
<dbReference type="NCBIfam" id="TIGR01400">
    <property type="entry name" value="fliR"/>
    <property type="match status" value="1"/>
</dbReference>
<evidence type="ECO:0000256" key="9">
    <source>
        <dbReference type="NCBIfam" id="TIGR01400"/>
    </source>
</evidence>
<reference evidence="11 12" key="1">
    <citation type="submission" date="2024-04" db="EMBL/GenBank/DDBJ databases">
        <title>Draft genome sequence of Sessilibacter corallicola NBRC 116591.</title>
        <authorList>
            <person name="Miyakawa T."/>
            <person name="Kusuya Y."/>
            <person name="Miura T."/>
        </authorList>
    </citation>
    <scope>NUCLEOTIDE SEQUENCE [LARGE SCALE GENOMIC DNA]</scope>
    <source>
        <strain evidence="11 12">KU-00831-HH</strain>
    </source>
</reference>
<comment type="similarity">
    <text evidence="2 10">Belongs to the FliR/MopE/SpaR family.</text>
</comment>
<evidence type="ECO:0000256" key="3">
    <source>
        <dbReference type="ARBA" id="ARBA00021717"/>
    </source>
</evidence>
<dbReference type="PANTHER" id="PTHR30065">
    <property type="entry name" value="FLAGELLAR BIOSYNTHETIC PROTEIN FLIR"/>
    <property type="match status" value="1"/>
</dbReference>
<feature type="transmembrane region" description="Helical" evidence="10">
    <location>
        <begin position="15"/>
        <end position="34"/>
    </location>
</feature>
<dbReference type="PANTHER" id="PTHR30065:SF8">
    <property type="entry name" value="FLAGELLAR BIOSYNTHETIC PROTEIN FLIR"/>
    <property type="match status" value="1"/>
</dbReference>
<feature type="transmembrane region" description="Helical" evidence="10">
    <location>
        <begin position="212"/>
        <end position="232"/>
    </location>
</feature>